<feature type="domain" description="Polypeptide-transport-associated ShlB-type" evidence="6">
    <location>
        <begin position="36"/>
        <end position="109"/>
    </location>
</feature>
<dbReference type="AlphaFoldDB" id="A0A975GJK8"/>
<dbReference type="GO" id="GO:0008320">
    <property type="term" value="F:protein transmembrane transporter activity"/>
    <property type="evidence" value="ECO:0007669"/>
    <property type="project" value="TreeGrafter"/>
</dbReference>
<dbReference type="GO" id="GO:0046819">
    <property type="term" value="P:protein secretion by the type V secretion system"/>
    <property type="evidence" value="ECO:0007669"/>
    <property type="project" value="TreeGrafter"/>
</dbReference>
<evidence type="ECO:0000256" key="1">
    <source>
        <dbReference type="ARBA" id="ARBA00022452"/>
    </source>
</evidence>
<sequence length="534" mass="60691">MKKTYALFIFIWIIMTAGHLSAEDNTKLSSMDKIFIQKIRLNGNTVFSNKELSPLIKDYENKEVSAEELQELREALTQYYIVNGYVNSGAVIPDQEIKDGVVVLDIIEGRLTNFTVSGNSWLKKRYISSRVEDSIDIKKPLNVKQLQEHLQLLKQDPLIDNINADLIPGFKLGESILNINVKEVRPYNMGMAFNNYKAPGIGAYQGELFLSHINLTGWGDALTMRYAITRGMDDYSADYTIPLHRKNTRFSIGIDRAKSVVVTQPFDFLDIESSAKTYSIKIWHPFYKNLSREFAMGLCFEKRESETSLLGQGFAFSKGVEPDGKSQISVLRFSQEWTDRSFTQVIAARSTFNIGLDIGGATINERGPDGEFFFWFGQFQWLRKLPFMDSQLVMKTDLRLSNDPLLPMEKFEIGGYASVRGYREQQLTSDNGITGSAELRLALTELKIPYLSEKAGEGLIQLCPFFDFGHAWNTDAPDPEENTIYSSGLGLKWFINKRINADVYWGQALKNISRSSDYDLQDDGFHFQISATLF</sequence>
<dbReference type="PANTHER" id="PTHR34597:SF3">
    <property type="entry name" value="OUTER MEMBRANE TRANSPORTER CDIB"/>
    <property type="match status" value="1"/>
</dbReference>
<evidence type="ECO:0000313" key="8">
    <source>
        <dbReference type="Proteomes" id="UP000663720"/>
    </source>
</evidence>
<evidence type="ECO:0000259" key="6">
    <source>
        <dbReference type="Pfam" id="PF08479"/>
    </source>
</evidence>
<keyword evidence="1" id="KW-0472">Membrane</keyword>
<keyword evidence="1" id="KW-1134">Transmembrane beta strand</keyword>
<keyword evidence="2" id="KW-0812">Transmembrane</keyword>
<dbReference type="RefSeq" id="WP_207689437.1">
    <property type="nucleotide sequence ID" value="NZ_CP061799.1"/>
</dbReference>
<keyword evidence="8" id="KW-1185">Reference proteome</keyword>
<evidence type="ECO:0000256" key="4">
    <source>
        <dbReference type="SAM" id="SignalP"/>
    </source>
</evidence>
<dbReference type="PANTHER" id="PTHR34597">
    <property type="entry name" value="SLR1661 PROTEIN"/>
    <property type="match status" value="1"/>
</dbReference>
<gene>
    <name evidence="7" type="ORF">dnl_60370</name>
</gene>
<feature type="chain" id="PRO_5037524568" evidence="4">
    <location>
        <begin position="23"/>
        <end position="534"/>
    </location>
</feature>
<dbReference type="Gene3D" id="2.40.160.50">
    <property type="entry name" value="membrane protein fhac: a member of the omp85/tpsb transporter family"/>
    <property type="match status" value="1"/>
</dbReference>
<reference evidence="7" key="1">
    <citation type="journal article" date="2021" name="Microb. Physiol.">
        <title>Proteogenomic Insights into the Physiology of Marine, Sulfate-Reducing, Filamentous Desulfonema limicola and Desulfonema magnum.</title>
        <authorList>
            <person name="Schnaars V."/>
            <person name="Wohlbrand L."/>
            <person name="Scheve S."/>
            <person name="Hinrichs C."/>
            <person name="Reinhardt R."/>
            <person name="Rabus R."/>
        </authorList>
    </citation>
    <scope>NUCLEOTIDE SEQUENCE</scope>
    <source>
        <strain evidence="7">5ac10</strain>
    </source>
</reference>
<dbReference type="Gene3D" id="3.10.20.310">
    <property type="entry name" value="membrane protein fhac"/>
    <property type="match status" value="1"/>
</dbReference>
<feature type="signal peptide" evidence="4">
    <location>
        <begin position="1"/>
        <end position="22"/>
    </location>
</feature>
<protein>
    <submittedName>
        <fullName evidence="7">Hemolysin activator HlyB C-terminal domain-containing</fullName>
    </submittedName>
</protein>
<proteinExistence type="predicted"/>
<dbReference type="InterPro" id="IPR051544">
    <property type="entry name" value="TPS_OM_transporter"/>
</dbReference>
<evidence type="ECO:0000313" key="7">
    <source>
        <dbReference type="EMBL" id="QTA83624.1"/>
    </source>
</evidence>
<dbReference type="Pfam" id="PF03865">
    <property type="entry name" value="ShlB"/>
    <property type="match status" value="1"/>
</dbReference>
<evidence type="ECO:0000256" key="2">
    <source>
        <dbReference type="ARBA" id="ARBA00022692"/>
    </source>
</evidence>
<dbReference type="InterPro" id="IPR013686">
    <property type="entry name" value="Polypept-transport_assoc_ShlB"/>
</dbReference>
<evidence type="ECO:0000259" key="5">
    <source>
        <dbReference type="Pfam" id="PF03865"/>
    </source>
</evidence>
<dbReference type="InterPro" id="IPR005565">
    <property type="entry name" value="Hemolysn_activator_HlyB_C"/>
</dbReference>
<keyword evidence="3" id="KW-0998">Cell outer membrane</keyword>
<dbReference type="Proteomes" id="UP000663720">
    <property type="component" value="Chromosome"/>
</dbReference>
<organism evidence="7 8">
    <name type="scientific">Desulfonema limicola</name>
    <dbReference type="NCBI Taxonomy" id="45656"/>
    <lineage>
        <taxon>Bacteria</taxon>
        <taxon>Pseudomonadati</taxon>
        <taxon>Thermodesulfobacteriota</taxon>
        <taxon>Desulfobacteria</taxon>
        <taxon>Desulfobacterales</taxon>
        <taxon>Desulfococcaceae</taxon>
        <taxon>Desulfonema</taxon>
    </lineage>
</organism>
<dbReference type="GO" id="GO:0098046">
    <property type="term" value="C:type V protein secretion system complex"/>
    <property type="evidence" value="ECO:0007669"/>
    <property type="project" value="TreeGrafter"/>
</dbReference>
<feature type="domain" description="Haemolysin activator HlyB C-terminal" evidence="5">
    <location>
        <begin position="173"/>
        <end position="492"/>
    </location>
</feature>
<evidence type="ECO:0000256" key="3">
    <source>
        <dbReference type="ARBA" id="ARBA00023237"/>
    </source>
</evidence>
<dbReference type="Pfam" id="PF08479">
    <property type="entry name" value="POTRA_2"/>
    <property type="match status" value="1"/>
</dbReference>
<accession>A0A975GJK8</accession>
<name>A0A975GJK8_9BACT</name>
<dbReference type="KEGG" id="dli:dnl_60370"/>
<keyword evidence="4" id="KW-0732">Signal</keyword>
<dbReference type="EMBL" id="CP061799">
    <property type="protein sequence ID" value="QTA83624.1"/>
    <property type="molecule type" value="Genomic_DNA"/>
</dbReference>